<keyword evidence="2 5" id="KW-0690">Ribosome biogenesis</keyword>
<dbReference type="GO" id="GO:0005840">
    <property type="term" value="C:ribosome"/>
    <property type="evidence" value="ECO:0007669"/>
    <property type="project" value="InterPro"/>
</dbReference>
<keyword evidence="4 5" id="KW-0143">Chaperone</keyword>
<dbReference type="GO" id="GO:0043022">
    <property type="term" value="F:ribosome binding"/>
    <property type="evidence" value="ECO:0007669"/>
    <property type="project" value="InterPro"/>
</dbReference>
<comment type="similarity">
    <text evidence="5">Belongs to the RimM family.</text>
</comment>
<dbReference type="Gene3D" id="2.30.30.240">
    <property type="entry name" value="PRC-barrel domain"/>
    <property type="match status" value="1"/>
</dbReference>
<protein>
    <recommendedName>
        <fullName evidence="5">Ribosome maturation factor RimM</fullName>
    </recommendedName>
</protein>
<evidence type="ECO:0000256" key="4">
    <source>
        <dbReference type="ARBA" id="ARBA00023186"/>
    </source>
</evidence>
<evidence type="ECO:0000313" key="8">
    <source>
        <dbReference type="EMBL" id="PST85032.1"/>
    </source>
</evidence>
<dbReference type="OrthoDB" id="9810331at2"/>
<dbReference type="GO" id="GO:0006364">
    <property type="term" value="P:rRNA processing"/>
    <property type="evidence" value="ECO:0007669"/>
    <property type="project" value="UniProtKB-UniRule"/>
</dbReference>
<name>A0A2T3HRG0_9SPHI</name>
<keyword evidence="3 5" id="KW-0698">rRNA processing</keyword>
<dbReference type="HAMAP" id="MF_00014">
    <property type="entry name" value="Ribosome_mat_RimM"/>
    <property type="match status" value="1"/>
</dbReference>
<dbReference type="Pfam" id="PF01782">
    <property type="entry name" value="RimM"/>
    <property type="match status" value="1"/>
</dbReference>
<keyword evidence="1 5" id="KW-0963">Cytoplasm</keyword>
<evidence type="ECO:0000256" key="3">
    <source>
        <dbReference type="ARBA" id="ARBA00022552"/>
    </source>
</evidence>
<dbReference type="AlphaFoldDB" id="A0A2T3HRG0"/>
<keyword evidence="9" id="KW-1185">Reference proteome</keyword>
<comment type="function">
    <text evidence="5">An accessory protein needed during the final step in the assembly of 30S ribosomal subunit, possibly for assembly of the head region. Essential for efficient processing of 16S rRNA. May be needed both before and after RbfA during the maturation of 16S rRNA. It has affinity for free ribosomal 30S subunits but not for 70S ribosomes.</text>
</comment>
<dbReference type="InterPro" id="IPR011033">
    <property type="entry name" value="PRC_barrel-like_sf"/>
</dbReference>
<dbReference type="SUPFAM" id="SSF50447">
    <property type="entry name" value="Translation proteins"/>
    <property type="match status" value="1"/>
</dbReference>
<comment type="subcellular location">
    <subcellularLocation>
        <location evidence="5">Cytoplasm</location>
    </subcellularLocation>
</comment>
<accession>A0A2T3HRG0</accession>
<reference evidence="8 9" key="1">
    <citation type="submission" date="2018-03" db="EMBL/GenBank/DDBJ databases">
        <authorList>
            <person name="Keele B.F."/>
        </authorList>
    </citation>
    <scope>NUCLEOTIDE SEQUENCE [LARGE SCALE GENOMIC DNA]</scope>
    <source>
        <strain evidence="8 9">YL28-9</strain>
    </source>
</reference>
<evidence type="ECO:0000259" key="6">
    <source>
        <dbReference type="Pfam" id="PF01782"/>
    </source>
</evidence>
<comment type="subunit">
    <text evidence="5">Binds ribosomal protein uS19.</text>
</comment>
<dbReference type="EMBL" id="PYLS01000001">
    <property type="protein sequence ID" value="PST85032.1"/>
    <property type="molecule type" value="Genomic_DNA"/>
</dbReference>
<dbReference type="GO" id="GO:0042274">
    <property type="term" value="P:ribosomal small subunit biogenesis"/>
    <property type="evidence" value="ECO:0007669"/>
    <property type="project" value="UniProtKB-UniRule"/>
</dbReference>
<dbReference type="GO" id="GO:0005737">
    <property type="term" value="C:cytoplasm"/>
    <property type="evidence" value="ECO:0007669"/>
    <property type="project" value="UniProtKB-SubCell"/>
</dbReference>
<feature type="domain" description="Ribosome maturation factor RimM PRC barrel" evidence="7">
    <location>
        <begin position="102"/>
        <end position="168"/>
    </location>
</feature>
<evidence type="ECO:0000313" key="9">
    <source>
        <dbReference type="Proteomes" id="UP000240912"/>
    </source>
</evidence>
<comment type="caution">
    <text evidence="8">The sequence shown here is derived from an EMBL/GenBank/DDBJ whole genome shotgun (WGS) entry which is preliminary data.</text>
</comment>
<gene>
    <name evidence="5 8" type="primary">rimM</name>
    <name evidence="8" type="ORF">C7T94_02640</name>
</gene>
<evidence type="ECO:0000256" key="5">
    <source>
        <dbReference type="HAMAP-Rule" id="MF_00014"/>
    </source>
</evidence>
<dbReference type="InterPro" id="IPR002676">
    <property type="entry name" value="RimM_N"/>
</dbReference>
<evidence type="ECO:0000256" key="2">
    <source>
        <dbReference type="ARBA" id="ARBA00022517"/>
    </source>
</evidence>
<dbReference type="InterPro" id="IPR036976">
    <property type="entry name" value="RimM_N_sf"/>
</dbReference>
<comment type="domain">
    <text evidence="5">The PRC barrel domain binds ribosomal protein uS19.</text>
</comment>
<evidence type="ECO:0000259" key="7">
    <source>
        <dbReference type="Pfam" id="PF24986"/>
    </source>
</evidence>
<organism evidence="8 9">
    <name type="scientific">Pedobacter yulinensis</name>
    <dbReference type="NCBI Taxonomy" id="2126353"/>
    <lineage>
        <taxon>Bacteria</taxon>
        <taxon>Pseudomonadati</taxon>
        <taxon>Bacteroidota</taxon>
        <taxon>Sphingobacteriia</taxon>
        <taxon>Sphingobacteriales</taxon>
        <taxon>Sphingobacteriaceae</taxon>
        <taxon>Pedobacter</taxon>
    </lineage>
</organism>
<dbReference type="InterPro" id="IPR056792">
    <property type="entry name" value="PRC_RimM"/>
</dbReference>
<dbReference type="Gene3D" id="2.40.30.60">
    <property type="entry name" value="RimM"/>
    <property type="match status" value="1"/>
</dbReference>
<proteinExistence type="inferred from homology"/>
<dbReference type="PANTHER" id="PTHR33692">
    <property type="entry name" value="RIBOSOME MATURATION FACTOR RIMM"/>
    <property type="match status" value="1"/>
</dbReference>
<dbReference type="NCBIfam" id="TIGR02273">
    <property type="entry name" value="16S_RimM"/>
    <property type="match status" value="1"/>
</dbReference>
<dbReference type="Proteomes" id="UP000240912">
    <property type="component" value="Unassembled WGS sequence"/>
</dbReference>
<feature type="domain" description="RimM N-terminal" evidence="6">
    <location>
        <begin position="9"/>
        <end position="87"/>
    </location>
</feature>
<evidence type="ECO:0000256" key="1">
    <source>
        <dbReference type="ARBA" id="ARBA00022490"/>
    </source>
</evidence>
<dbReference type="SUPFAM" id="SSF50346">
    <property type="entry name" value="PRC-barrel domain"/>
    <property type="match status" value="1"/>
</dbReference>
<dbReference type="InterPro" id="IPR009000">
    <property type="entry name" value="Transl_B-barrel_sf"/>
</dbReference>
<dbReference type="Pfam" id="PF24986">
    <property type="entry name" value="PRC_RimM"/>
    <property type="match status" value="1"/>
</dbReference>
<dbReference type="RefSeq" id="WP_107213373.1">
    <property type="nucleotide sequence ID" value="NZ_KZ686268.1"/>
</dbReference>
<sequence length="175" mass="19930">MKHEEAFYVGYITKTRGLKGELQVFFEADRYDQLDPQVFFFDMSGKLVPYFVASLKIHANSTGYLLLDDVDHIDKAQPLVRKKVYLPLAEKPVAGEDDFAFTDLKGFTVTDRRLGLLGQITDVHVYPQQFVAALLYREKEVLFPLNEDFIMAIDQQAGSVETDLPEGLLEVYLEG</sequence>
<dbReference type="PANTHER" id="PTHR33692:SF1">
    <property type="entry name" value="RIBOSOME MATURATION FACTOR RIMM"/>
    <property type="match status" value="1"/>
</dbReference>
<dbReference type="InterPro" id="IPR011961">
    <property type="entry name" value="RimM"/>
</dbReference>